<dbReference type="RefSeq" id="XP_039135536.1">
    <property type="nucleotide sequence ID" value="XM_039279602.1"/>
</dbReference>
<dbReference type="InterPro" id="IPR000253">
    <property type="entry name" value="FHA_dom"/>
</dbReference>
<dbReference type="AlphaFoldDB" id="A0AB40C6Z4"/>
<feature type="domain" description="Neprosin PEP catalytic" evidence="3">
    <location>
        <begin position="132"/>
        <end position="227"/>
    </location>
</feature>
<sequence length="227" mass="24907">MDAGPAVVDRVVIMKSTIGARCHDAKTLAEKEKRDGSDTRHFQLVPSHLQPAFDHPKLKGQKPLDPPESPKGHYNSTTTNHVLNENIQLWRVSGKSCPEGTIAIGRTTEEDILRASSIRRFGRKTISRVHCDSTASGHEHIVGYVMGEQYYGAKAGLNVWAPRVASSSKFSLSQIWVISGSFGDDLNTIETGWQLLDASSDQQIPHGNNHSHESSHQTNLNASSDAF</sequence>
<name>A0AB40C6Z4_DIOCR</name>
<gene>
    <name evidence="5" type="primary">LOC120272967</name>
</gene>
<dbReference type="PROSITE" id="PS52045">
    <property type="entry name" value="NEPROSIN_PEP_CD"/>
    <property type="match status" value="1"/>
</dbReference>
<evidence type="ECO:0000259" key="3">
    <source>
        <dbReference type="PROSITE" id="PS52045"/>
    </source>
</evidence>
<proteinExistence type="predicted"/>
<organism evidence="4 5">
    <name type="scientific">Dioscorea cayennensis subsp. rotundata</name>
    <name type="common">White Guinea yam</name>
    <name type="synonym">Dioscorea rotundata</name>
    <dbReference type="NCBI Taxonomy" id="55577"/>
    <lineage>
        <taxon>Eukaryota</taxon>
        <taxon>Viridiplantae</taxon>
        <taxon>Streptophyta</taxon>
        <taxon>Embryophyta</taxon>
        <taxon>Tracheophyta</taxon>
        <taxon>Spermatophyta</taxon>
        <taxon>Magnoliopsida</taxon>
        <taxon>Liliopsida</taxon>
        <taxon>Dioscoreales</taxon>
        <taxon>Dioscoreaceae</taxon>
        <taxon>Dioscorea</taxon>
    </lineage>
</organism>
<evidence type="ECO:0000313" key="4">
    <source>
        <dbReference type="Proteomes" id="UP001515500"/>
    </source>
</evidence>
<reference evidence="5" key="1">
    <citation type="submission" date="2025-08" db="UniProtKB">
        <authorList>
            <consortium name="RefSeq"/>
        </authorList>
    </citation>
    <scope>IDENTIFICATION</scope>
</reference>
<dbReference type="GeneID" id="120272967"/>
<feature type="region of interest" description="Disordered" evidence="1">
    <location>
        <begin position="200"/>
        <end position="227"/>
    </location>
</feature>
<evidence type="ECO:0000313" key="5">
    <source>
        <dbReference type="RefSeq" id="XP_039135536.1"/>
    </source>
</evidence>
<dbReference type="PANTHER" id="PTHR31589:SF254">
    <property type="entry name" value="OS01G0547133 PROTEIN"/>
    <property type="match status" value="1"/>
</dbReference>
<keyword evidence="4" id="KW-1185">Reference proteome</keyword>
<dbReference type="Proteomes" id="UP001515500">
    <property type="component" value="Chromosome 12"/>
</dbReference>
<dbReference type="InterPro" id="IPR004314">
    <property type="entry name" value="Neprosin"/>
</dbReference>
<feature type="domain" description="FHA" evidence="2">
    <location>
        <begin position="102"/>
        <end position="131"/>
    </location>
</feature>
<feature type="compositionally biased region" description="Polar residues" evidence="1">
    <location>
        <begin position="216"/>
        <end position="227"/>
    </location>
</feature>
<dbReference type="Pfam" id="PF14365">
    <property type="entry name" value="Neprosin_AP"/>
    <property type="match status" value="1"/>
</dbReference>
<protein>
    <submittedName>
        <fullName evidence="5">Uncharacterized protein LOC120272967 isoform X1</fullName>
    </submittedName>
</protein>
<evidence type="ECO:0000259" key="2">
    <source>
        <dbReference type="PROSITE" id="PS50006"/>
    </source>
</evidence>
<dbReference type="PANTHER" id="PTHR31589">
    <property type="entry name" value="PROTEIN, PUTATIVE (DUF239)-RELATED-RELATED"/>
    <property type="match status" value="1"/>
</dbReference>
<dbReference type="InterPro" id="IPR053168">
    <property type="entry name" value="Glutamic_endopeptidase"/>
</dbReference>
<dbReference type="InterPro" id="IPR025521">
    <property type="entry name" value="Neprosin_propep"/>
</dbReference>
<evidence type="ECO:0000256" key="1">
    <source>
        <dbReference type="SAM" id="MobiDB-lite"/>
    </source>
</evidence>
<dbReference type="PROSITE" id="PS50006">
    <property type="entry name" value="FHA_DOMAIN"/>
    <property type="match status" value="1"/>
</dbReference>
<feature type="region of interest" description="Disordered" evidence="1">
    <location>
        <begin position="49"/>
        <end position="78"/>
    </location>
</feature>
<accession>A0AB40C6Z4</accession>